<dbReference type="SMART" id="SM00199">
    <property type="entry name" value="SCY"/>
    <property type="match status" value="1"/>
</dbReference>
<keyword evidence="6" id="KW-0732">Signal</keyword>
<dbReference type="InterPro" id="IPR001089">
    <property type="entry name" value="Chemokine_CXC"/>
</dbReference>
<dbReference type="AlphaFoldDB" id="A0A977TIL1"/>
<dbReference type="GO" id="GO:0008009">
    <property type="term" value="F:chemokine activity"/>
    <property type="evidence" value="ECO:0007669"/>
    <property type="project" value="InterPro"/>
</dbReference>
<feature type="chain" id="PRO_5038123062" evidence="6">
    <location>
        <begin position="22"/>
        <end position="93"/>
    </location>
</feature>
<dbReference type="GO" id="GO:0006952">
    <property type="term" value="P:defense response"/>
    <property type="evidence" value="ECO:0007669"/>
    <property type="project" value="InterPro"/>
</dbReference>
<dbReference type="GO" id="GO:0005615">
    <property type="term" value="C:extracellular space"/>
    <property type="evidence" value="ECO:0007669"/>
    <property type="project" value="UniProtKB-KW"/>
</dbReference>
<evidence type="ECO:0000256" key="6">
    <source>
        <dbReference type="SAM" id="SignalP"/>
    </source>
</evidence>
<evidence type="ECO:0000313" key="8">
    <source>
        <dbReference type="EMBL" id="UXV25340.1"/>
    </source>
</evidence>
<dbReference type="EMBL" id="MZ572210">
    <property type="protein sequence ID" value="UXV25340.1"/>
    <property type="molecule type" value="mRNA"/>
</dbReference>
<comment type="function">
    <text evidence="5">Ligand for cxcr3.2. Chemotactic for macrophages.</text>
</comment>
<keyword evidence="3" id="KW-0202">Cytokine</keyword>
<dbReference type="GO" id="GO:0006955">
    <property type="term" value="P:immune response"/>
    <property type="evidence" value="ECO:0007669"/>
    <property type="project" value="InterPro"/>
</dbReference>
<dbReference type="CDD" id="cd00273">
    <property type="entry name" value="Chemokine_CXC"/>
    <property type="match status" value="1"/>
</dbReference>
<dbReference type="PRINTS" id="PR00436">
    <property type="entry name" value="INTERLEUKIN8"/>
</dbReference>
<dbReference type="InterPro" id="IPR036048">
    <property type="entry name" value="Interleukin_8-like_sf"/>
</dbReference>
<name>A0A977TIL1_9TELE</name>
<dbReference type="PANTHER" id="PTHR12015:SF210">
    <property type="entry name" value="C-X-C MOTIF CHEMOKINE 9"/>
    <property type="match status" value="1"/>
</dbReference>
<sequence length="93" mass="10316">MSVITIVALLVVLFSQEGMTAGNEGAVLRCQCIATEKKPIGRFIAAVEVRLPTSECRDTEIVAILKKNRRRVCLDPNAPWIQKVLKKLATRPQ</sequence>
<evidence type="ECO:0000256" key="3">
    <source>
        <dbReference type="ARBA" id="ARBA00022514"/>
    </source>
</evidence>
<dbReference type="InterPro" id="IPR001811">
    <property type="entry name" value="Chemokine_IL8-like_dom"/>
</dbReference>
<dbReference type="Gene3D" id="2.40.50.40">
    <property type="match status" value="1"/>
</dbReference>
<reference evidence="8" key="1">
    <citation type="submission" date="2021-07" db="EMBL/GenBank/DDBJ databases">
        <title>Transcriptional, histopathological and biochemical response of Mugil incilis (lisa) to environmental stressors from three aquatic ecosystems of the Colombian Caribbean.</title>
        <authorList>
            <person name="Bertel-Sevilla A.P."/>
            <person name="Olivero-Verbel J.T."/>
            <person name="Cuesta A."/>
        </authorList>
    </citation>
    <scope>NUCLEOTIDE SEQUENCE</scope>
    <source>
        <tissue evidence="8">Liver</tissue>
    </source>
</reference>
<evidence type="ECO:0000256" key="2">
    <source>
        <dbReference type="ARBA" id="ARBA00010665"/>
    </source>
</evidence>
<evidence type="ECO:0000256" key="5">
    <source>
        <dbReference type="ARBA" id="ARBA00054901"/>
    </source>
</evidence>
<accession>A0A977TIL1</accession>
<dbReference type="PRINTS" id="PR00437">
    <property type="entry name" value="SMALLCYTKCXC"/>
</dbReference>
<proteinExistence type="evidence at transcript level"/>
<dbReference type="InterPro" id="IPR033899">
    <property type="entry name" value="CXC_Chemokine_domain"/>
</dbReference>
<organism evidence="8">
    <name type="scientific">Mugil incilis</name>
    <name type="common">Parassi mullet</name>
    <dbReference type="NCBI Taxonomy" id="426483"/>
    <lineage>
        <taxon>Eukaryota</taxon>
        <taxon>Metazoa</taxon>
        <taxon>Chordata</taxon>
        <taxon>Craniata</taxon>
        <taxon>Vertebrata</taxon>
        <taxon>Euteleostomi</taxon>
        <taxon>Actinopterygii</taxon>
        <taxon>Neopterygii</taxon>
        <taxon>Teleostei</taxon>
        <taxon>Neoteleostei</taxon>
        <taxon>Acanthomorphata</taxon>
        <taxon>Ovalentaria</taxon>
        <taxon>Mugilomorphae</taxon>
        <taxon>Mugilidae</taxon>
        <taxon>Mugil</taxon>
    </lineage>
</organism>
<dbReference type="Pfam" id="PF00048">
    <property type="entry name" value="IL8"/>
    <property type="match status" value="1"/>
</dbReference>
<comment type="subcellular location">
    <subcellularLocation>
        <location evidence="1">Secreted</location>
    </subcellularLocation>
</comment>
<dbReference type="InterPro" id="IPR039809">
    <property type="entry name" value="Chemokine_b/g/d"/>
</dbReference>
<dbReference type="PANTHER" id="PTHR12015">
    <property type="entry name" value="SMALL INDUCIBLE CYTOKINE A"/>
    <property type="match status" value="1"/>
</dbReference>
<protein>
    <submittedName>
        <fullName evidence="8">Interleukin-8</fullName>
    </submittedName>
</protein>
<dbReference type="FunFam" id="2.40.50.40:FF:000004">
    <property type="entry name" value="C-X-C motif chemokine"/>
    <property type="match status" value="1"/>
</dbReference>
<dbReference type="GO" id="GO:0042056">
    <property type="term" value="F:chemoattractant activity"/>
    <property type="evidence" value="ECO:0007669"/>
    <property type="project" value="UniProtKB-ARBA"/>
</dbReference>
<evidence type="ECO:0000259" key="7">
    <source>
        <dbReference type="SMART" id="SM00199"/>
    </source>
</evidence>
<evidence type="ECO:0000256" key="4">
    <source>
        <dbReference type="ARBA" id="ARBA00022525"/>
    </source>
</evidence>
<comment type="similarity">
    <text evidence="2">Belongs to the intercrine alpha (chemokine CxC) family.</text>
</comment>
<evidence type="ECO:0000256" key="1">
    <source>
        <dbReference type="ARBA" id="ARBA00004613"/>
    </source>
</evidence>
<dbReference type="SUPFAM" id="SSF54117">
    <property type="entry name" value="Interleukin 8-like chemokines"/>
    <property type="match status" value="1"/>
</dbReference>
<feature type="signal peptide" evidence="6">
    <location>
        <begin position="1"/>
        <end position="21"/>
    </location>
</feature>
<feature type="domain" description="Chemokine interleukin-8-like" evidence="7">
    <location>
        <begin position="27"/>
        <end position="88"/>
    </location>
</feature>
<keyword evidence="4" id="KW-0964">Secreted</keyword>